<comment type="caution">
    <text evidence="1">The sequence shown here is derived from an EMBL/GenBank/DDBJ whole genome shotgun (WGS) entry which is preliminary data.</text>
</comment>
<organism evidence="1 2">
    <name type="scientific">Rhizophagus irregularis (strain DAOM 197198w)</name>
    <name type="common">Glomus intraradices</name>
    <dbReference type="NCBI Taxonomy" id="1432141"/>
    <lineage>
        <taxon>Eukaryota</taxon>
        <taxon>Fungi</taxon>
        <taxon>Fungi incertae sedis</taxon>
        <taxon>Mucoromycota</taxon>
        <taxon>Glomeromycotina</taxon>
        <taxon>Glomeromycetes</taxon>
        <taxon>Glomerales</taxon>
        <taxon>Glomeraceae</taxon>
        <taxon>Rhizophagus</taxon>
    </lineage>
</organism>
<dbReference type="STRING" id="1432141.A0A015JVU5"/>
<gene>
    <name evidence="1" type="ORF">RirG_078330</name>
</gene>
<sequence>MNIKQDSKLNEDHDKKSLYSCLFVNKTWCETVVPILWENPGQYHSYSSSMNKLFKTIILHLSEESRDNLGIDINSITETYQRPLFNYIDYWKFLDISFIEDLIFGRRIIKNSSASVTKNEILKNTKFNHLFIQDKYKKYYDYQLHHISGAEHCFSNLESFYCQGDVDQNVMKVLAKICKSIKKFRFEYVSCCADISWIIKLIEVQKKLNYVDFTDDYYNNGLNTNKSFYKSLEESLIRHADTSII</sequence>
<evidence type="ECO:0000313" key="1">
    <source>
        <dbReference type="EMBL" id="EXX71465.1"/>
    </source>
</evidence>
<evidence type="ECO:0000313" key="2">
    <source>
        <dbReference type="Proteomes" id="UP000022910"/>
    </source>
</evidence>
<evidence type="ECO:0008006" key="3">
    <source>
        <dbReference type="Google" id="ProtNLM"/>
    </source>
</evidence>
<dbReference type="EMBL" id="JEMT01016122">
    <property type="protein sequence ID" value="EXX71465.1"/>
    <property type="molecule type" value="Genomic_DNA"/>
</dbReference>
<accession>A0A015JVU5</accession>
<dbReference type="Proteomes" id="UP000022910">
    <property type="component" value="Unassembled WGS sequence"/>
</dbReference>
<proteinExistence type="predicted"/>
<dbReference type="HOGENOM" id="CLU_028913_5_0_1"/>
<reference evidence="1 2" key="1">
    <citation type="submission" date="2014-02" db="EMBL/GenBank/DDBJ databases">
        <title>Single nucleus genome sequencing reveals high similarity among nuclei of an endomycorrhizal fungus.</title>
        <authorList>
            <person name="Lin K."/>
            <person name="Geurts R."/>
            <person name="Zhang Z."/>
            <person name="Limpens E."/>
            <person name="Saunders D.G."/>
            <person name="Mu D."/>
            <person name="Pang E."/>
            <person name="Cao H."/>
            <person name="Cha H."/>
            <person name="Lin T."/>
            <person name="Zhou Q."/>
            <person name="Shang Y."/>
            <person name="Li Y."/>
            <person name="Ivanov S."/>
            <person name="Sharma T."/>
            <person name="Velzen R.V."/>
            <person name="Ruijter N.D."/>
            <person name="Aanen D.K."/>
            <person name="Win J."/>
            <person name="Kamoun S."/>
            <person name="Bisseling T."/>
            <person name="Huang S."/>
        </authorList>
    </citation>
    <scope>NUCLEOTIDE SEQUENCE [LARGE SCALE GENOMIC DNA]</scope>
    <source>
        <strain evidence="2">DAOM197198w</strain>
    </source>
</reference>
<name>A0A015JVU5_RHIIW</name>
<keyword evidence="2" id="KW-1185">Reference proteome</keyword>
<protein>
    <recommendedName>
        <fullName evidence="3">F-box domain-containing protein</fullName>
    </recommendedName>
</protein>
<dbReference type="AlphaFoldDB" id="A0A015JVU5"/>